<gene>
    <name evidence="4" type="ORF">DSM112329_00995</name>
</gene>
<dbReference type="InterPro" id="IPR002347">
    <property type="entry name" value="SDR_fam"/>
</dbReference>
<keyword evidence="3" id="KW-0472">Membrane</keyword>
<evidence type="ECO:0000256" key="2">
    <source>
        <dbReference type="ARBA" id="ARBA00023002"/>
    </source>
</evidence>
<dbReference type="PRINTS" id="PR00081">
    <property type="entry name" value="GDHRDH"/>
</dbReference>
<sequence>MSTPGAAVVTGGGAGLGAELARLLAARGYRVVVADIDAAAARAVADPLGGEVATLDVADLAACRALVAATPDLAVWVNNAGLLATGPSWTTDEATRRRLFDVNVHGLINGTTAALERFRPAGRGHVLNIVSLAGLVPAPHETIYGATKHAALAYSVGTQLDLLIARERGVRISALCPDGMWTPMLFDKARDPNAWPSWSGVMLTPEAVAAEAVALLDRPRMVRSIPRRRGALLRAGAAVPALMAPALPVVVALARRRQRRFADRHGA</sequence>
<dbReference type="GO" id="GO:0016491">
    <property type="term" value="F:oxidoreductase activity"/>
    <property type="evidence" value="ECO:0007669"/>
    <property type="project" value="UniProtKB-KW"/>
</dbReference>
<dbReference type="PROSITE" id="PS00061">
    <property type="entry name" value="ADH_SHORT"/>
    <property type="match status" value="1"/>
</dbReference>
<keyword evidence="3" id="KW-0812">Transmembrane</keyword>
<name>A0AAU7ARF7_9ACTN</name>
<dbReference type="Gene3D" id="3.40.50.720">
    <property type="entry name" value="NAD(P)-binding Rossmann-like Domain"/>
    <property type="match status" value="1"/>
</dbReference>
<dbReference type="EMBL" id="CP114014">
    <property type="protein sequence ID" value="XAY04165.1"/>
    <property type="molecule type" value="Genomic_DNA"/>
</dbReference>
<evidence type="ECO:0000256" key="3">
    <source>
        <dbReference type="SAM" id="Phobius"/>
    </source>
</evidence>
<dbReference type="RefSeq" id="WP_354700709.1">
    <property type="nucleotide sequence ID" value="NZ_CP114014.1"/>
</dbReference>
<dbReference type="SUPFAM" id="SSF51735">
    <property type="entry name" value="NAD(P)-binding Rossmann-fold domains"/>
    <property type="match status" value="1"/>
</dbReference>
<evidence type="ECO:0000313" key="4">
    <source>
        <dbReference type="EMBL" id="XAY04165.1"/>
    </source>
</evidence>
<dbReference type="PANTHER" id="PTHR43391:SF26">
    <property type="entry name" value="BLL7251 PROTEIN"/>
    <property type="match status" value="1"/>
</dbReference>
<feature type="transmembrane region" description="Helical" evidence="3">
    <location>
        <begin position="231"/>
        <end position="254"/>
    </location>
</feature>
<dbReference type="PANTHER" id="PTHR43391">
    <property type="entry name" value="RETINOL DEHYDROGENASE-RELATED"/>
    <property type="match status" value="1"/>
</dbReference>
<dbReference type="Pfam" id="PF00106">
    <property type="entry name" value="adh_short"/>
    <property type="match status" value="1"/>
</dbReference>
<keyword evidence="2" id="KW-0560">Oxidoreductase</keyword>
<proteinExistence type="inferred from homology"/>
<keyword evidence="3" id="KW-1133">Transmembrane helix</keyword>
<organism evidence="4">
    <name type="scientific">Paraconexibacter sp. AEG42_29</name>
    <dbReference type="NCBI Taxonomy" id="2997339"/>
    <lineage>
        <taxon>Bacteria</taxon>
        <taxon>Bacillati</taxon>
        <taxon>Actinomycetota</taxon>
        <taxon>Thermoleophilia</taxon>
        <taxon>Solirubrobacterales</taxon>
        <taxon>Paraconexibacteraceae</taxon>
        <taxon>Paraconexibacter</taxon>
    </lineage>
</organism>
<dbReference type="AlphaFoldDB" id="A0AAU7ARF7"/>
<comment type="similarity">
    <text evidence="1">Belongs to the short-chain dehydrogenases/reductases (SDR) family.</text>
</comment>
<dbReference type="InterPro" id="IPR020904">
    <property type="entry name" value="Sc_DH/Rdtase_CS"/>
</dbReference>
<evidence type="ECO:0000256" key="1">
    <source>
        <dbReference type="ARBA" id="ARBA00006484"/>
    </source>
</evidence>
<dbReference type="InterPro" id="IPR036291">
    <property type="entry name" value="NAD(P)-bd_dom_sf"/>
</dbReference>
<dbReference type="CDD" id="cd05233">
    <property type="entry name" value="SDR_c"/>
    <property type="match status" value="1"/>
</dbReference>
<protein>
    <submittedName>
        <fullName evidence="4">FabG-like 3-oxoacyl-(Acyl-carrier-protein) reductase</fullName>
    </submittedName>
</protein>
<accession>A0AAU7ARF7</accession>
<reference evidence="4" key="1">
    <citation type="submission" date="2022-12" db="EMBL/GenBank/DDBJ databases">
        <title>Paraconexibacter alkalitolerans sp. nov. and Baekduia alba sp. nov., isolated from soil and emended description of the genera Paraconexibacter (Chun et al., 2020) and Baekduia (An et al., 2020).</title>
        <authorList>
            <person name="Vieira S."/>
            <person name="Huber K.J."/>
            <person name="Geppert A."/>
            <person name="Wolf J."/>
            <person name="Neumann-Schaal M."/>
            <person name="Muesken M."/>
            <person name="Overmann J."/>
        </authorList>
    </citation>
    <scope>NUCLEOTIDE SEQUENCE</scope>
    <source>
        <strain evidence="4">AEG42_29</strain>
    </source>
</reference>
<dbReference type="KEGG" id="parq:DSM112329_00995"/>